<organism evidence="2 3">
    <name type="scientific">Halosaccharopolyspora lacisalsi</name>
    <dbReference type="NCBI Taxonomy" id="1000566"/>
    <lineage>
        <taxon>Bacteria</taxon>
        <taxon>Bacillati</taxon>
        <taxon>Actinomycetota</taxon>
        <taxon>Actinomycetes</taxon>
        <taxon>Pseudonocardiales</taxon>
        <taxon>Pseudonocardiaceae</taxon>
        <taxon>Halosaccharopolyspora</taxon>
    </lineage>
</organism>
<accession>A0A839E1K9</accession>
<evidence type="ECO:0000313" key="3">
    <source>
        <dbReference type="Proteomes" id="UP000569329"/>
    </source>
</evidence>
<dbReference type="Pfam" id="PF04892">
    <property type="entry name" value="VanZ"/>
    <property type="match status" value="1"/>
</dbReference>
<dbReference type="PANTHER" id="PTHR36834">
    <property type="entry name" value="MEMBRANE PROTEIN-RELATED"/>
    <property type="match status" value="1"/>
</dbReference>
<dbReference type="Proteomes" id="UP000569329">
    <property type="component" value="Unassembled WGS sequence"/>
</dbReference>
<comment type="caution">
    <text evidence="2">The sequence shown here is derived from an EMBL/GenBank/DDBJ whole genome shotgun (WGS) entry which is preliminary data.</text>
</comment>
<name>A0A839E1K9_9PSEU</name>
<dbReference type="InterPro" id="IPR006976">
    <property type="entry name" value="VanZ-like"/>
</dbReference>
<proteinExistence type="predicted"/>
<dbReference type="EMBL" id="JACGWZ010000004">
    <property type="protein sequence ID" value="MBA8825637.1"/>
    <property type="molecule type" value="Genomic_DNA"/>
</dbReference>
<feature type="domain" description="VanZ-like" evidence="1">
    <location>
        <begin position="26"/>
        <end position="126"/>
    </location>
</feature>
<dbReference type="InterPro" id="IPR053150">
    <property type="entry name" value="Teicoplanin_resist-assoc"/>
</dbReference>
<dbReference type="AlphaFoldDB" id="A0A839E1K9"/>
<keyword evidence="3" id="KW-1185">Reference proteome</keyword>
<evidence type="ECO:0000313" key="2">
    <source>
        <dbReference type="EMBL" id="MBA8825637.1"/>
    </source>
</evidence>
<sequence length="168" mass="18196">MKLSAVDAALAFSSVAVFRLVSTPRNSPDEVRLVPGTDLGVAIHAAPGNIWPWLQLLGNVLLLWPLGALLPLRVPRFAGLTRIVTAAVATTCLIELFQFTAVPGRVVSTDDVLLNTAGALLGAVCSRKWWDDFRELARPRWVLLLAGLLSAPTGRHALKPRYARFHGT</sequence>
<reference evidence="2 3" key="1">
    <citation type="submission" date="2020-07" db="EMBL/GenBank/DDBJ databases">
        <title>Sequencing the genomes of 1000 actinobacteria strains.</title>
        <authorList>
            <person name="Klenk H.-P."/>
        </authorList>
    </citation>
    <scope>NUCLEOTIDE SEQUENCE [LARGE SCALE GENOMIC DNA]</scope>
    <source>
        <strain evidence="2 3">DSM 45975</strain>
    </source>
</reference>
<dbReference type="PANTHER" id="PTHR36834:SF1">
    <property type="entry name" value="INTEGRAL MEMBRANE PROTEIN"/>
    <property type="match status" value="1"/>
</dbReference>
<gene>
    <name evidence="2" type="ORF">FHX42_003003</name>
</gene>
<protein>
    <recommendedName>
        <fullName evidence="1">VanZ-like domain-containing protein</fullName>
    </recommendedName>
</protein>
<evidence type="ECO:0000259" key="1">
    <source>
        <dbReference type="Pfam" id="PF04892"/>
    </source>
</evidence>